<feature type="compositionally biased region" description="Polar residues" evidence="1">
    <location>
        <begin position="108"/>
        <end position="125"/>
    </location>
</feature>
<comment type="caution">
    <text evidence="3">The sequence shown here is derived from an EMBL/GenBank/DDBJ whole genome shotgun (WGS) entry which is preliminary data.</text>
</comment>
<feature type="domain" description="Transposase DDE" evidence="2">
    <location>
        <begin position="32"/>
        <end position="94"/>
    </location>
</feature>
<sequence>MPSTDQTSEAPATKKATYRITNWPEYDRALVARGDITFWFNQEAITQRWMPAPTGKRGAPWRYSDWSIQTLLVLKQVFHLPYRSLEGFGRSLRHWCIKKQKGRIPLSPFSQDTATPTRTDTGIPR</sequence>
<dbReference type="RefSeq" id="WP_155451536.1">
    <property type="nucleotide sequence ID" value="NZ_WNKT01000062.1"/>
</dbReference>
<feature type="region of interest" description="Disordered" evidence="1">
    <location>
        <begin position="106"/>
        <end position="125"/>
    </location>
</feature>
<reference evidence="3 4" key="1">
    <citation type="submission" date="2019-11" db="EMBL/GenBank/DDBJ databases">
        <title>Whole-genome sequence of the anaerobic purple sulfur bacterium Allochromatium palmeri DSM 15591.</title>
        <authorList>
            <person name="Kyndt J.A."/>
            <person name="Meyer T.E."/>
        </authorList>
    </citation>
    <scope>NUCLEOTIDE SEQUENCE [LARGE SCALE GENOMIC DNA]</scope>
    <source>
        <strain evidence="3 4">DSM 15591</strain>
    </source>
</reference>
<evidence type="ECO:0000313" key="3">
    <source>
        <dbReference type="EMBL" id="MTW22989.1"/>
    </source>
</evidence>
<dbReference type="EMBL" id="WNKT01000062">
    <property type="protein sequence ID" value="MTW22989.1"/>
    <property type="molecule type" value="Genomic_DNA"/>
</dbReference>
<dbReference type="Proteomes" id="UP000434044">
    <property type="component" value="Unassembled WGS sequence"/>
</dbReference>
<dbReference type="AlphaFoldDB" id="A0A6N8EJ83"/>
<accession>A0A6N8EJ83</accession>
<name>A0A6N8EJ83_9GAMM</name>
<evidence type="ECO:0000259" key="2">
    <source>
        <dbReference type="Pfam" id="PF13737"/>
    </source>
</evidence>
<protein>
    <recommendedName>
        <fullName evidence="2">Transposase DDE domain-containing protein</fullName>
    </recommendedName>
</protein>
<dbReference type="Pfam" id="PF13737">
    <property type="entry name" value="DDE_Tnp_1_5"/>
    <property type="match status" value="1"/>
</dbReference>
<dbReference type="InterPro" id="IPR025668">
    <property type="entry name" value="Tnp_DDE_dom"/>
</dbReference>
<keyword evidence="4" id="KW-1185">Reference proteome</keyword>
<dbReference type="OrthoDB" id="6625134at2"/>
<gene>
    <name evidence="3" type="ORF">GJ668_18220</name>
</gene>
<proteinExistence type="predicted"/>
<organism evidence="3 4">
    <name type="scientific">Allochromatium palmeri</name>
    <dbReference type="NCBI Taxonomy" id="231048"/>
    <lineage>
        <taxon>Bacteria</taxon>
        <taxon>Pseudomonadati</taxon>
        <taxon>Pseudomonadota</taxon>
        <taxon>Gammaproteobacteria</taxon>
        <taxon>Chromatiales</taxon>
        <taxon>Chromatiaceae</taxon>
        <taxon>Allochromatium</taxon>
    </lineage>
</organism>
<evidence type="ECO:0000256" key="1">
    <source>
        <dbReference type="SAM" id="MobiDB-lite"/>
    </source>
</evidence>
<evidence type="ECO:0000313" key="4">
    <source>
        <dbReference type="Proteomes" id="UP000434044"/>
    </source>
</evidence>